<proteinExistence type="predicted"/>
<evidence type="ECO:0000313" key="3">
    <source>
        <dbReference type="Proteomes" id="UP000784294"/>
    </source>
</evidence>
<dbReference type="Proteomes" id="UP000784294">
    <property type="component" value="Unassembled WGS sequence"/>
</dbReference>
<organism evidence="2 3">
    <name type="scientific">Protopolystoma xenopodis</name>
    <dbReference type="NCBI Taxonomy" id="117903"/>
    <lineage>
        <taxon>Eukaryota</taxon>
        <taxon>Metazoa</taxon>
        <taxon>Spiralia</taxon>
        <taxon>Lophotrochozoa</taxon>
        <taxon>Platyhelminthes</taxon>
        <taxon>Monogenea</taxon>
        <taxon>Polyopisthocotylea</taxon>
        <taxon>Polystomatidea</taxon>
        <taxon>Polystomatidae</taxon>
        <taxon>Protopolystoma</taxon>
    </lineage>
</organism>
<feature type="region of interest" description="Disordered" evidence="1">
    <location>
        <begin position="1"/>
        <end position="38"/>
    </location>
</feature>
<reference evidence="2" key="1">
    <citation type="submission" date="2018-11" db="EMBL/GenBank/DDBJ databases">
        <authorList>
            <consortium name="Pathogen Informatics"/>
        </authorList>
    </citation>
    <scope>NUCLEOTIDE SEQUENCE</scope>
</reference>
<name>A0A448XR90_9PLAT</name>
<sequence>MSAHKPSREGPDSSSCHALVGSPPQTYRPTGPGRPTFAFDNSLKPISCPCPNAVQLSGLHRNFRRHSSSRSEQPYTNSYFQPVLI</sequence>
<feature type="compositionally biased region" description="Basic and acidic residues" evidence="1">
    <location>
        <begin position="1"/>
        <end position="11"/>
    </location>
</feature>
<protein>
    <submittedName>
        <fullName evidence="2">Uncharacterized protein</fullName>
    </submittedName>
</protein>
<accession>A0A448XR90</accession>
<dbReference type="EMBL" id="CAAALY010277830">
    <property type="protein sequence ID" value="VEL42953.1"/>
    <property type="molecule type" value="Genomic_DNA"/>
</dbReference>
<comment type="caution">
    <text evidence="2">The sequence shown here is derived from an EMBL/GenBank/DDBJ whole genome shotgun (WGS) entry which is preliminary data.</text>
</comment>
<evidence type="ECO:0000256" key="1">
    <source>
        <dbReference type="SAM" id="MobiDB-lite"/>
    </source>
</evidence>
<keyword evidence="3" id="KW-1185">Reference proteome</keyword>
<gene>
    <name evidence="2" type="ORF">PXEA_LOCUS36393</name>
</gene>
<dbReference type="AlphaFoldDB" id="A0A448XR90"/>
<evidence type="ECO:0000313" key="2">
    <source>
        <dbReference type="EMBL" id="VEL42953.1"/>
    </source>
</evidence>